<name>A0A0E9RNX6_ANGAN</name>
<feature type="transmembrane region" description="Helical" evidence="1">
    <location>
        <begin position="12"/>
        <end position="37"/>
    </location>
</feature>
<organism evidence="2">
    <name type="scientific">Anguilla anguilla</name>
    <name type="common">European freshwater eel</name>
    <name type="synonym">Muraena anguilla</name>
    <dbReference type="NCBI Taxonomy" id="7936"/>
    <lineage>
        <taxon>Eukaryota</taxon>
        <taxon>Metazoa</taxon>
        <taxon>Chordata</taxon>
        <taxon>Craniata</taxon>
        <taxon>Vertebrata</taxon>
        <taxon>Euteleostomi</taxon>
        <taxon>Actinopterygii</taxon>
        <taxon>Neopterygii</taxon>
        <taxon>Teleostei</taxon>
        <taxon>Anguilliformes</taxon>
        <taxon>Anguillidae</taxon>
        <taxon>Anguilla</taxon>
    </lineage>
</organism>
<dbReference type="EMBL" id="GBXM01078504">
    <property type="protein sequence ID" value="JAH30073.1"/>
    <property type="molecule type" value="Transcribed_RNA"/>
</dbReference>
<evidence type="ECO:0000256" key="1">
    <source>
        <dbReference type="SAM" id="Phobius"/>
    </source>
</evidence>
<sequence>MYFYQLWCQEESGLVCRGFCVWSFGPSVFMTVLLLCYRAHTQFNADRRCFFQNKKCHPFSTARLN</sequence>
<reference evidence="2" key="1">
    <citation type="submission" date="2014-11" db="EMBL/GenBank/DDBJ databases">
        <authorList>
            <person name="Amaro Gonzalez C."/>
        </authorList>
    </citation>
    <scope>NUCLEOTIDE SEQUENCE</scope>
</reference>
<protein>
    <submittedName>
        <fullName evidence="2">Uncharacterized protein</fullName>
    </submittedName>
</protein>
<keyword evidence="1" id="KW-0472">Membrane</keyword>
<reference evidence="2" key="2">
    <citation type="journal article" date="2015" name="Fish Shellfish Immunol.">
        <title>Early steps in the European eel (Anguilla anguilla)-Vibrio vulnificus interaction in the gills: Role of the RtxA13 toxin.</title>
        <authorList>
            <person name="Callol A."/>
            <person name="Pajuelo D."/>
            <person name="Ebbesson L."/>
            <person name="Teles M."/>
            <person name="MacKenzie S."/>
            <person name="Amaro C."/>
        </authorList>
    </citation>
    <scope>NUCLEOTIDE SEQUENCE</scope>
</reference>
<evidence type="ECO:0000313" key="2">
    <source>
        <dbReference type="EMBL" id="JAH30073.1"/>
    </source>
</evidence>
<keyword evidence="1" id="KW-1133">Transmembrane helix</keyword>
<proteinExistence type="predicted"/>
<accession>A0A0E9RNX6</accession>
<keyword evidence="1" id="KW-0812">Transmembrane</keyword>
<dbReference type="AlphaFoldDB" id="A0A0E9RNX6"/>